<comment type="similarity">
    <text evidence="7">Belongs to the SMC family.</text>
</comment>
<keyword evidence="4 7" id="KW-0067">ATP-binding</keyword>
<dbReference type="EMBL" id="JPFW01000008">
    <property type="protein sequence ID" value="KEQ39848.1"/>
    <property type="molecule type" value="Genomic_DNA"/>
</dbReference>
<dbReference type="NCBIfam" id="TIGR02168">
    <property type="entry name" value="SMC_prok_B"/>
    <property type="match status" value="1"/>
</dbReference>
<dbReference type="GO" id="GO:0005694">
    <property type="term" value="C:chromosome"/>
    <property type="evidence" value="ECO:0007669"/>
    <property type="project" value="InterPro"/>
</dbReference>
<evidence type="ECO:0000256" key="6">
    <source>
        <dbReference type="ARBA" id="ARBA00023125"/>
    </source>
</evidence>
<dbReference type="GO" id="GO:0007059">
    <property type="term" value="P:chromosome segregation"/>
    <property type="evidence" value="ECO:0007669"/>
    <property type="project" value="UniProtKB-UniRule"/>
</dbReference>
<dbReference type="AlphaFoldDB" id="A0A081QA75"/>
<organism evidence="9 10">
    <name type="scientific">Streptococcus mitis</name>
    <dbReference type="NCBI Taxonomy" id="28037"/>
    <lineage>
        <taxon>Bacteria</taxon>
        <taxon>Bacillati</taxon>
        <taxon>Bacillota</taxon>
        <taxon>Bacilli</taxon>
        <taxon>Lactobacillales</taxon>
        <taxon>Streptococcaceae</taxon>
        <taxon>Streptococcus</taxon>
        <taxon>Streptococcus mitis group</taxon>
    </lineage>
</organism>
<evidence type="ECO:0000256" key="2">
    <source>
        <dbReference type="ARBA" id="ARBA00022490"/>
    </source>
</evidence>
<dbReference type="OrthoDB" id="9808768at2"/>
<keyword evidence="5 7" id="KW-0175">Coiled coil</keyword>
<dbReference type="GO" id="GO:0007062">
    <property type="term" value="P:sister chromatid cohesion"/>
    <property type="evidence" value="ECO:0007669"/>
    <property type="project" value="InterPro"/>
</dbReference>
<protein>
    <recommendedName>
        <fullName evidence="7">Chromosome partition protein Smc</fullName>
    </recommendedName>
</protein>
<evidence type="ECO:0000259" key="8">
    <source>
        <dbReference type="SMART" id="SM00968"/>
    </source>
</evidence>
<evidence type="ECO:0000313" key="9">
    <source>
        <dbReference type="EMBL" id="KEQ39848.1"/>
    </source>
</evidence>
<dbReference type="GO" id="GO:0030261">
    <property type="term" value="P:chromosome condensation"/>
    <property type="evidence" value="ECO:0007669"/>
    <property type="project" value="InterPro"/>
</dbReference>
<dbReference type="FunFam" id="3.40.50.300:FF:000901">
    <property type="entry name" value="Chromosome partition protein Smc"/>
    <property type="match status" value="1"/>
</dbReference>
<dbReference type="GO" id="GO:0005737">
    <property type="term" value="C:cytoplasm"/>
    <property type="evidence" value="ECO:0007669"/>
    <property type="project" value="UniProtKB-SubCell"/>
</dbReference>
<accession>A0A081QA75</accession>
<proteinExistence type="inferred from homology"/>
<evidence type="ECO:0000256" key="7">
    <source>
        <dbReference type="HAMAP-Rule" id="MF_01894"/>
    </source>
</evidence>
<sequence>MYLKEIEIQGFKSFADKTKVVFDQGVTAVVGPNGSGKSNITESLRWALGESSVKSLRGGKMPDVIFAGTESRKPLNYASVVVTLDNNDGFIKDAGQEIRVERHIYRSGDSEYKIDGKKVRLRDIHDLFLDTGLGRDSFSIISQGKVEEIFNSKPEERRAIFEEAAGVLKYKTRRKETESKLQQTQDNLDRLEDIIYELDNQIKPLEKQAENARKFLDLEGQRKAIYLDVLVAQIKENKAELELTEEELAQVQELLTSYYQKREKLEEENQTLKKQRQDLQAEMAKDQGSLMDLTSLISDLERKLALSKLESEQVALNQQEAQARLAALEDKRNSLSKEKSDKESSLALLEENLVQNNQKLNRLEAELLAFSDDPDQMIELLRERFVTLLQEEADVSNQLTRIENELENSRQLSQKQADQLEKLKEQLATAKEKAGQQKEELETAKEQVQKLLADYQVCAKEQEEQKVSYQVQQSQLFDRLDSLKNKQARAQSLENILRNHSNFYAGVKSVLQEKDRLGGIIGAVSEHLTFDVHYQTALEIALGASSQHIIVEDEHAATKAIDFLKRNRSGRATFLPLTTIKARTISSQNQDAIAASPGFLGMADELVTFDTRLEAIFKNLLATTAIFDTVENARVAARQVRYQVRMVTLDGTELRTGGSYAGGANRQNNSIFIKPELEQLQKEIAEEEASLRSEEASLKTLQDEIARLTESLEAIKSQGEQARIQEQGLSLAYQQTSQQVEELETLWKLQEEELNRLSEGDWQADKEKCQERLTKIASDKQNLEAEIEEIKSNKNAIQERYQNLQEELAQARLLKTELQGQKRYEVADIERLGKELDNLDIEQEEIQRLLQEKVDNLEKVDTELLAQQAEESKTQKTNLQQGLIRKQFELDDIEGQLDDIASHLEQARQQNEEWIRKQTRAEAKKEKVSERLRHLQSQLTDQYQISYTEALEKSHELENLNLAEQEVKDLEKAIRSLGPVNLEAIEQYDEVYNRLDFLNSQRDDILSAKNLLLETITEMNDEVKERFKSTFEAIRESFKVTFKQMFGGGQADLILTEGDLLTAGVEISVQPPGKKIQSLNLMSGGEKALSALALLFSIIRVKTIPFVILDEVEAALDEANVKRFGDYLNRFDKDSQFIVVTHRKGTMAAADSIYGVTMQESGVSKIVSVKLKDLESIEG</sequence>
<feature type="coiled-coil region" evidence="7">
    <location>
        <begin position="890"/>
        <end position="973"/>
    </location>
</feature>
<dbReference type="GO" id="GO:0016887">
    <property type="term" value="F:ATP hydrolysis activity"/>
    <property type="evidence" value="ECO:0007669"/>
    <property type="project" value="InterPro"/>
</dbReference>
<dbReference type="SUPFAM" id="SSF75553">
    <property type="entry name" value="Smc hinge domain"/>
    <property type="match status" value="1"/>
</dbReference>
<dbReference type="InterPro" id="IPR036277">
    <property type="entry name" value="SMC_hinge_sf"/>
</dbReference>
<dbReference type="PANTHER" id="PTHR43977">
    <property type="entry name" value="STRUCTURAL MAINTENANCE OF CHROMOSOMES PROTEIN 3"/>
    <property type="match status" value="1"/>
</dbReference>
<feature type="coiled-coil region" evidence="7">
    <location>
        <begin position="677"/>
        <end position="859"/>
    </location>
</feature>
<feature type="coiled-coil region" evidence="7">
    <location>
        <begin position="167"/>
        <end position="465"/>
    </location>
</feature>
<comment type="caution">
    <text evidence="9">The sequence shown here is derived from an EMBL/GenBank/DDBJ whole genome shotgun (WGS) entry which is preliminary data.</text>
</comment>
<comment type="domain">
    <text evidence="7">Contains large globular domains required for ATP hydrolysis at each terminus and a third globular domain forming a flexible hinge near the middle of the molecule. These domains are separated by coiled-coil structures.</text>
</comment>
<dbReference type="Gene3D" id="1.20.1060.20">
    <property type="match status" value="1"/>
</dbReference>
<dbReference type="GO" id="GO:0006260">
    <property type="term" value="P:DNA replication"/>
    <property type="evidence" value="ECO:0007669"/>
    <property type="project" value="UniProtKB-UniRule"/>
</dbReference>
<dbReference type="SMART" id="SM00968">
    <property type="entry name" value="SMC_hinge"/>
    <property type="match status" value="1"/>
</dbReference>
<dbReference type="SUPFAM" id="SSF52540">
    <property type="entry name" value="P-loop containing nucleoside triphosphate hydrolases"/>
    <property type="match status" value="2"/>
</dbReference>
<dbReference type="PIRSF" id="PIRSF005719">
    <property type="entry name" value="SMC"/>
    <property type="match status" value="1"/>
</dbReference>
<evidence type="ECO:0000256" key="1">
    <source>
        <dbReference type="ARBA" id="ARBA00004496"/>
    </source>
</evidence>
<dbReference type="RefSeq" id="WP_033683768.1">
    <property type="nucleotide sequence ID" value="NZ_JPFW01000008.1"/>
</dbReference>
<dbReference type="InterPro" id="IPR011890">
    <property type="entry name" value="SMC_prok"/>
</dbReference>
<comment type="subunit">
    <text evidence="7">Homodimer.</text>
</comment>
<dbReference type="CDD" id="cd03278">
    <property type="entry name" value="ABC_SMC_barmotin"/>
    <property type="match status" value="2"/>
</dbReference>
<keyword evidence="3 7" id="KW-0547">Nucleotide-binding</keyword>
<gene>
    <name evidence="7 9" type="primary">smc</name>
    <name evidence="9" type="ORF">SK642_1103</name>
</gene>
<evidence type="ECO:0000256" key="4">
    <source>
        <dbReference type="ARBA" id="ARBA00022840"/>
    </source>
</evidence>
<evidence type="ECO:0000256" key="3">
    <source>
        <dbReference type="ARBA" id="ARBA00022741"/>
    </source>
</evidence>
<keyword evidence="2 7" id="KW-0963">Cytoplasm</keyword>
<dbReference type="GO" id="GO:0003677">
    <property type="term" value="F:DNA binding"/>
    <property type="evidence" value="ECO:0007669"/>
    <property type="project" value="UniProtKB-UniRule"/>
</dbReference>
<keyword evidence="6 7" id="KW-0238">DNA-binding</keyword>
<dbReference type="Pfam" id="PF06470">
    <property type="entry name" value="SMC_hinge"/>
    <property type="match status" value="1"/>
</dbReference>
<dbReference type="GO" id="GO:0005524">
    <property type="term" value="F:ATP binding"/>
    <property type="evidence" value="ECO:0007669"/>
    <property type="project" value="UniProtKB-UniRule"/>
</dbReference>
<dbReference type="Pfam" id="PF02463">
    <property type="entry name" value="SMC_N"/>
    <property type="match status" value="1"/>
</dbReference>
<dbReference type="PATRIC" id="fig|28037.97.peg.1045"/>
<dbReference type="InterPro" id="IPR003395">
    <property type="entry name" value="RecF/RecN/SMC_N"/>
</dbReference>
<reference evidence="9 10" key="1">
    <citation type="submission" date="2014-05" db="EMBL/GenBank/DDBJ databases">
        <authorList>
            <person name="Daugherty S.C."/>
            <person name="Tallon L.J."/>
            <person name="Sadzewicz L."/>
            <person name="Kilian M."/>
            <person name="Tettelin H."/>
        </authorList>
    </citation>
    <scope>NUCLEOTIDE SEQUENCE [LARGE SCALE GENOMIC DNA]</scope>
    <source>
        <strain evidence="9 10">SK642</strain>
    </source>
</reference>
<dbReference type="InterPro" id="IPR010935">
    <property type="entry name" value="SMC_hinge"/>
</dbReference>
<feature type="domain" description="SMC hinge" evidence="8">
    <location>
        <begin position="518"/>
        <end position="637"/>
    </location>
</feature>
<feature type="binding site" evidence="7">
    <location>
        <begin position="32"/>
        <end position="39"/>
    </location>
    <ligand>
        <name>ATP</name>
        <dbReference type="ChEBI" id="CHEBI:30616"/>
    </ligand>
</feature>
<dbReference type="Gene3D" id="3.40.50.300">
    <property type="entry name" value="P-loop containing nucleotide triphosphate hydrolases"/>
    <property type="match status" value="2"/>
</dbReference>
<dbReference type="InterPro" id="IPR024704">
    <property type="entry name" value="SMC"/>
</dbReference>
<comment type="subcellular location">
    <subcellularLocation>
        <location evidence="1 7">Cytoplasm</location>
    </subcellularLocation>
</comment>
<name>A0A081QA75_STRMT</name>
<dbReference type="Gene3D" id="3.30.70.1620">
    <property type="match status" value="1"/>
</dbReference>
<dbReference type="FunFam" id="3.40.50.300:FF:000984">
    <property type="entry name" value="Chromosome partition protein Smc"/>
    <property type="match status" value="1"/>
</dbReference>
<dbReference type="InterPro" id="IPR027417">
    <property type="entry name" value="P-loop_NTPase"/>
</dbReference>
<evidence type="ECO:0000256" key="5">
    <source>
        <dbReference type="ARBA" id="ARBA00023054"/>
    </source>
</evidence>
<evidence type="ECO:0000313" key="10">
    <source>
        <dbReference type="Proteomes" id="UP000028030"/>
    </source>
</evidence>
<dbReference type="HAMAP" id="MF_01894">
    <property type="entry name" value="Smc_prok"/>
    <property type="match status" value="1"/>
</dbReference>
<dbReference type="Proteomes" id="UP000028030">
    <property type="component" value="Unassembled WGS sequence"/>
</dbReference>
<comment type="function">
    <text evidence="7">Required for chromosome condensation and partitioning.</text>
</comment>